<accession>A0A8X6UTZ9</accession>
<name>A0A8X6UTZ9_TRICX</name>
<comment type="caution">
    <text evidence="3">The sequence shown here is derived from an EMBL/GenBank/DDBJ whole genome shotgun (WGS) entry which is preliminary data.</text>
</comment>
<feature type="compositionally biased region" description="Polar residues" evidence="1">
    <location>
        <begin position="67"/>
        <end position="90"/>
    </location>
</feature>
<keyword evidence="4" id="KW-1185">Reference proteome</keyword>
<evidence type="ECO:0000256" key="2">
    <source>
        <dbReference type="SAM" id="Phobius"/>
    </source>
</evidence>
<evidence type="ECO:0000256" key="1">
    <source>
        <dbReference type="SAM" id="MobiDB-lite"/>
    </source>
</evidence>
<dbReference type="EMBL" id="BMAU01021036">
    <property type="protein sequence ID" value="GFX87628.1"/>
    <property type="molecule type" value="Genomic_DNA"/>
</dbReference>
<keyword evidence="2" id="KW-0472">Membrane</keyword>
<evidence type="ECO:0000313" key="4">
    <source>
        <dbReference type="Proteomes" id="UP000887159"/>
    </source>
</evidence>
<sequence>MENQWLGVAGGVIFYVTWSMVYYDSIEEELMEIEIPFYSHPETHKDPIERMRKLPMDRDKKAKSRSEPTQTEPTSFQTKGSSTCWTSVQSKGRPLSNERFLFPHVKGIHIYS</sequence>
<feature type="region of interest" description="Disordered" evidence="1">
    <location>
        <begin position="41"/>
        <end position="93"/>
    </location>
</feature>
<feature type="transmembrane region" description="Helical" evidence="2">
    <location>
        <begin position="6"/>
        <end position="23"/>
    </location>
</feature>
<keyword evidence="2" id="KW-0812">Transmembrane</keyword>
<dbReference type="Proteomes" id="UP000887159">
    <property type="component" value="Unassembled WGS sequence"/>
</dbReference>
<gene>
    <name evidence="3" type="ORF">TNCV_2465211</name>
</gene>
<proteinExistence type="predicted"/>
<feature type="compositionally biased region" description="Basic and acidic residues" evidence="1">
    <location>
        <begin position="41"/>
        <end position="66"/>
    </location>
</feature>
<protein>
    <submittedName>
        <fullName evidence="3">Uncharacterized protein</fullName>
    </submittedName>
</protein>
<keyword evidence="2" id="KW-1133">Transmembrane helix</keyword>
<dbReference type="AlphaFoldDB" id="A0A8X6UTZ9"/>
<organism evidence="3 4">
    <name type="scientific">Trichonephila clavipes</name>
    <name type="common">Golden silk orbweaver</name>
    <name type="synonym">Nephila clavipes</name>
    <dbReference type="NCBI Taxonomy" id="2585209"/>
    <lineage>
        <taxon>Eukaryota</taxon>
        <taxon>Metazoa</taxon>
        <taxon>Ecdysozoa</taxon>
        <taxon>Arthropoda</taxon>
        <taxon>Chelicerata</taxon>
        <taxon>Arachnida</taxon>
        <taxon>Araneae</taxon>
        <taxon>Araneomorphae</taxon>
        <taxon>Entelegynae</taxon>
        <taxon>Araneoidea</taxon>
        <taxon>Nephilidae</taxon>
        <taxon>Trichonephila</taxon>
    </lineage>
</organism>
<evidence type="ECO:0000313" key="3">
    <source>
        <dbReference type="EMBL" id="GFX87628.1"/>
    </source>
</evidence>
<reference evidence="3" key="1">
    <citation type="submission" date="2020-08" db="EMBL/GenBank/DDBJ databases">
        <title>Multicomponent nature underlies the extraordinary mechanical properties of spider dragline silk.</title>
        <authorList>
            <person name="Kono N."/>
            <person name="Nakamura H."/>
            <person name="Mori M."/>
            <person name="Yoshida Y."/>
            <person name="Ohtoshi R."/>
            <person name="Malay A.D."/>
            <person name="Moran D.A.P."/>
            <person name="Tomita M."/>
            <person name="Numata K."/>
            <person name="Arakawa K."/>
        </authorList>
    </citation>
    <scope>NUCLEOTIDE SEQUENCE</scope>
</reference>